<dbReference type="PANTHER" id="PTHR42060:SF1">
    <property type="entry name" value="NHL REPEAT-CONTAINING PROTEIN"/>
    <property type="match status" value="1"/>
</dbReference>
<sequence>MHLLLVRVLVLLSLAGLAEVAACGNPPPSATSIYQYANATFIENIFVLPSGYLLLSTFDTANLVALDPRVASPTVRNVVALGNTTGHTAVAALPNNLYAVAAGEHTPFGFVNNTMALYVVSITGAPPRGSVVTSIPVPGTMMMNGLAALPRRPYTVLSADSIAGRLLRINTITRQVDVAWTDAALGSGGNPDIPLGVNGLKIVGDWLYFTNSGQGTLARVRIDAEGNKVGSVQVITTLPTPATMANAYDDFDLDRCGNAYAALHPDKVVKIAPNGVQTVVAGNGTGPTLESPTAVKLALDGKSIYISTGGNFAGPTITGGQVLNLKLCSC</sequence>
<keyword evidence="1" id="KW-0732">Signal</keyword>
<dbReference type="InterPro" id="IPR052998">
    <property type="entry name" value="Hetero-Diels-Alderase-like"/>
</dbReference>
<evidence type="ECO:0000313" key="3">
    <source>
        <dbReference type="Proteomes" id="UP001302812"/>
    </source>
</evidence>
<evidence type="ECO:0008006" key="4">
    <source>
        <dbReference type="Google" id="ProtNLM"/>
    </source>
</evidence>
<dbReference type="GeneID" id="89932921"/>
<proteinExistence type="predicted"/>
<dbReference type="Gene3D" id="2.120.10.30">
    <property type="entry name" value="TolB, C-terminal domain"/>
    <property type="match status" value="1"/>
</dbReference>
<dbReference type="RefSeq" id="XP_064668467.1">
    <property type="nucleotide sequence ID" value="XM_064808798.1"/>
</dbReference>
<name>A0AAN6QIJ7_9PEZI</name>
<reference evidence="2" key="1">
    <citation type="journal article" date="2023" name="Mol. Phylogenet. Evol.">
        <title>Genome-scale phylogeny and comparative genomics of the fungal order Sordariales.</title>
        <authorList>
            <person name="Hensen N."/>
            <person name="Bonometti L."/>
            <person name="Westerberg I."/>
            <person name="Brannstrom I.O."/>
            <person name="Guillou S."/>
            <person name="Cros-Aarteil S."/>
            <person name="Calhoun S."/>
            <person name="Haridas S."/>
            <person name="Kuo A."/>
            <person name="Mondo S."/>
            <person name="Pangilinan J."/>
            <person name="Riley R."/>
            <person name="LaButti K."/>
            <person name="Andreopoulos B."/>
            <person name="Lipzen A."/>
            <person name="Chen C."/>
            <person name="Yan M."/>
            <person name="Daum C."/>
            <person name="Ng V."/>
            <person name="Clum A."/>
            <person name="Steindorff A."/>
            <person name="Ohm R.A."/>
            <person name="Martin F."/>
            <person name="Silar P."/>
            <person name="Natvig D.O."/>
            <person name="Lalanne C."/>
            <person name="Gautier V."/>
            <person name="Ament-Velasquez S.L."/>
            <person name="Kruys A."/>
            <person name="Hutchinson M.I."/>
            <person name="Powell A.J."/>
            <person name="Barry K."/>
            <person name="Miller A.N."/>
            <person name="Grigoriev I.V."/>
            <person name="Debuchy R."/>
            <person name="Gladieux P."/>
            <person name="Hiltunen Thoren M."/>
            <person name="Johannesson H."/>
        </authorList>
    </citation>
    <scope>NUCLEOTIDE SEQUENCE</scope>
    <source>
        <strain evidence="2">CBS 508.74</strain>
    </source>
</reference>
<dbReference type="PANTHER" id="PTHR42060">
    <property type="entry name" value="NHL REPEAT-CONTAINING PROTEIN-RELATED"/>
    <property type="match status" value="1"/>
</dbReference>
<evidence type="ECO:0000313" key="2">
    <source>
        <dbReference type="EMBL" id="KAK4110897.1"/>
    </source>
</evidence>
<accession>A0AAN6QIJ7</accession>
<feature type="chain" id="PRO_5042891853" description="SMP-30/Gluconolactonase/LRE-like region domain-containing protein" evidence="1">
    <location>
        <begin position="21"/>
        <end position="330"/>
    </location>
</feature>
<dbReference type="InterPro" id="IPR011042">
    <property type="entry name" value="6-blade_b-propeller_TolB-like"/>
</dbReference>
<dbReference type="EMBL" id="MU853348">
    <property type="protein sequence ID" value="KAK4110897.1"/>
    <property type="molecule type" value="Genomic_DNA"/>
</dbReference>
<comment type="caution">
    <text evidence="2">The sequence shown here is derived from an EMBL/GenBank/DDBJ whole genome shotgun (WGS) entry which is preliminary data.</text>
</comment>
<evidence type="ECO:0000256" key="1">
    <source>
        <dbReference type="SAM" id="SignalP"/>
    </source>
</evidence>
<protein>
    <recommendedName>
        <fullName evidence="4">SMP-30/Gluconolactonase/LRE-like region domain-containing protein</fullName>
    </recommendedName>
</protein>
<keyword evidence="3" id="KW-1185">Reference proteome</keyword>
<reference evidence="2" key="2">
    <citation type="submission" date="2023-05" db="EMBL/GenBank/DDBJ databases">
        <authorList>
            <consortium name="Lawrence Berkeley National Laboratory"/>
            <person name="Steindorff A."/>
            <person name="Hensen N."/>
            <person name="Bonometti L."/>
            <person name="Westerberg I."/>
            <person name="Brannstrom I.O."/>
            <person name="Guillou S."/>
            <person name="Cros-Aarteil S."/>
            <person name="Calhoun S."/>
            <person name="Haridas S."/>
            <person name="Kuo A."/>
            <person name="Mondo S."/>
            <person name="Pangilinan J."/>
            <person name="Riley R."/>
            <person name="Labutti K."/>
            <person name="Andreopoulos B."/>
            <person name="Lipzen A."/>
            <person name="Chen C."/>
            <person name="Yanf M."/>
            <person name="Daum C."/>
            <person name="Ng V."/>
            <person name="Clum A."/>
            <person name="Ohm R."/>
            <person name="Martin F."/>
            <person name="Silar P."/>
            <person name="Natvig D."/>
            <person name="Lalanne C."/>
            <person name="Gautier V."/>
            <person name="Ament-Velasquez S.L."/>
            <person name="Kruys A."/>
            <person name="Hutchinson M.I."/>
            <person name="Powell A.J."/>
            <person name="Barry K."/>
            <person name="Miller A.N."/>
            <person name="Grigoriev I.V."/>
            <person name="Debuchy R."/>
            <person name="Gladieux P."/>
            <person name="Thoren M.H."/>
            <person name="Johannesson H."/>
        </authorList>
    </citation>
    <scope>NUCLEOTIDE SEQUENCE</scope>
    <source>
        <strain evidence="2">CBS 508.74</strain>
    </source>
</reference>
<dbReference type="AlphaFoldDB" id="A0AAN6QIJ7"/>
<dbReference type="SUPFAM" id="SSF63829">
    <property type="entry name" value="Calcium-dependent phosphotriesterase"/>
    <property type="match status" value="1"/>
</dbReference>
<organism evidence="2 3">
    <name type="scientific">Canariomyces notabilis</name>
    <dbReference type="NCBI Taxonomy" id="2074819"/>
    <lineage>
        <taxon>Eukaryota</taxon>
        <taxon>Fungi</taxon>
        <taxon>Dikarya</taxon>
        <taxon>Ascomycota</taxon>
        <taxon>Pezizomycotina</taxon>
        <taxon>Sordariomycetes</taxon>
        <taxon>Sordariomycetidae</taxon>
        <taxon>Sordariales</taxon>
        <taxon>Chaetomiaceae</taxon>
        <taxon>Canariomyces</taxon>
    </lineage>
</organism>
<dbReference type="Proteomes" id="UP001302812">
    <property type="component" value="Unassembled WGS sequence"/>
</dbReference>
<gene>
    <name evidence="2" type="ORF">N656DRAFT_184733</name>
</gene>
<feature type="signal peptide" evidence="1">
    <location>
        <begin position="1"/>
        <end position="20"/>
    </location>
</feature>